<dbReference type="EMBL" id="SRLO01000531">
    <property type="protein sequence ID" value="TNN52959.1"/>
    <property type="molecule type" value="Genomic_DNA"/>
</dbReference>
<feature type="compositionally biased region" description="Pro residues" evidence="1">
    <location>
        <begin position="31"/>
        <end position="42"/>
    </location>
</feature>
<evidence type="ECO:0000313" key="3">
    <source>
        <dbReference type="Proteomes" id="UP000314294"/>
    </source>
</evidence>
<accession>A0A4Z2GHV9</accession>
<feature type="compositionally biased region" description="Basic and acidic residues" evidence="1">
    <location>
        <begin position="8"/>
        <end position="18"/>
    </location>
</feature>
<feature type="compositionally biased region" description="Basic and acidic residues" evidence="1">
    <location>
        <begin position="44"/>
        <end position="56"/>
    </location>
</feature>
<proteinExistence type="predicted"/>
<evidence type="ECO:0000313" key="2">
    <source>
        <dbReference type="EMBL" id="TNN52959.1"/>
    </source>
</evidence>
<sequence>MVHLIMRPHTEPRLDADLHCLGQPASNPGSRSPPPRTDPSPQPAEDRRKEGARYEAADPPAPAGLLNR</sequence>
<organism evidence="2 3">
    <name type="scientific">Liparis tanakae</name>
    <name type="common">Tanaka's snailfish</name>
    <dbReference type="NCBI Taxonomy" id="230148"/>
    <lineage>
        <taxon>Eukaryota</taxon>
        <taxon>Metazoa</taxon>
        <taxon>Chordata</taxon>
        <taxon>Craniata</taxon>
        <taxon>Vertebrata</taxon>
        <taxon>Euteleostomi</taxon>
        <taxon>Actinopterygii</taxon>
        <taxon>Neopterygii</taxon>
        <taxon>Teleostei</taxon>
        <taxon>Neoteleostei</taxon>
        <taxon>Acanthomorphata</taxon>
        <taxon>Eupercaria</taxon>
        <taxon>Perciformes</taxon>
        <taxon>Cottioidei</taxon>
        <taxon>Cottales</taxon>
        <taxon>Liparidae</taxon>
        <taxon>Liparis</taxon>
    </lineage>
</organism>
<reference evidence="2 3" key="1">
    <citation type="submission" date="2019-03" db="EMBL/GenBank/DDBJ databases">
        <title>First draft genome of Liparis tanakae, snailfish: a comprehensive survey of snailfish specific genes.</title>
        <authorList>
            <person name="Kim W."/>
            <person name="Song I."/>
            <person name="Jeong J.-H."/>
            <person name="Kim D."/>
            <person name="Kim S."/>
            <person name="Ryu S."/>
            <person name="Song J.Y."/>
            <person name="Lee S.K."/>
        </authorList>
    </citation>
    <scope>NUCLEOTIDE SEQUENCE [LARGE SCALE GENOMIC DNA]</scope>
    <source>
        <tissue evidence="2">Muscle</tissue>
    </source>
</reference>
<evidence type="ECO:0000256" key="1">
    <source>
        <dbReference type="SAM" id="MobiDB-lite"/>
    </source>
</evidence>
<comment type="caution">
    <text evidence="2">The sequence shown here is derived from an EMBL/GenBank/DDBJ whole genome shotgun (WGS) entry which is preliminary data.</text>
</comment>
<dbReference type="Proteomes" id="UP000314294">
    <property type="component" value="Unassembled WGS sequence"/>
</dbReference>
<gene>
    <name evidence="2" type="ORF">EYF80_036824</name>
</gene>
<name>A0A4Z2GHV9_9TELE</name>
<dbReference type="AlphaFoldDB" id="A0A4Z2GHV9"/>
<keyword evidence="3" id="KW-1185">Reference proteome</keyword>
<feature type="region of interest" description="Disordered" evidence="1">
    <location>
        <begin position="1"/>
        <end position="68"/>
    </location>
</feature>
<protein>
    <submittedName>
        <fullName evidence="2">Uncharacterized protein</fullName>
    </submittedName>
</protein>